<proteinExistence type="predicted"/>
<dbReference type="AlphaFoldDB" id="A0A2T2P9I8"/>
<dbReference type="EMBL" id="KZ678128">
    <property type="protein sequence ID" value="PSN74321.1"/>
    <property type="molecule type" value="Genomic_DNA"/>
</dbReference>
<dbReference type="STRING" id="1448308.A0A2T2P9I8"/>
<evidence type="ECO:0008006" key="3">
    <source>
        <dbReference type="Google" id="ProtNLM"/>
    </source>
</evidence>
<protein>
    <recommendedName>
        <fullName evidence="3">Transcription factor domain-containing protein</fullName>
    </recommendedName>
</protein>
<sequence length="463" mass="52757">MDRSSQRNFNFVNLSHPDDLKDDQTQLRIRKLAMSEVGKARRKPKTKRERNEIMLEFREPPTRPFLDRLGGGELDPFVQYPVELDDASRELVAYVFRQNGIHSRTLRGSWWPVGLSGAVAFNNLLANSQLYKWKQQYGNHRYEDEGSSLVYHTRSLHIAREQMKNPEKHDSHVLLGTVCSFLCHQYILGSFAGWFNHRDALKTMVELAGGINSVAQEEIRLTMSWSELCGAFSLDIPPFLPLPERWAADAKSPPSSPRSSSPISIIWKQKFPMKLDWISIFDDVTQLISLDRAFTEEQFNASAASGSWMEPTMHRLLSVRPLLQGSSSANIIEEVCRLGTMLFLAPLWRILGTDPVWTFSISQNLLSLLNNNIVEWDELKPLLIWSVYFAALEARDAEERTQFIFTLAVLMKGMEMEAWNELLTVVKGVLWTEIAFGARQNAIQEEVMQIIGQSGAGGISFYA</sequence>
<evidence type="ECO:0000313" key="1">
    <source>
        <dbReference type="EMBL" id="PSN74321.1"/>
    </source>
</evidence>
<accession>A0A2T2P9I8</accession>
<evidence type="ECO:0000313" key="2">
    <source>
        <dbReference type="Proteomes" id="UP000240883"/>
    </source>
</evidence>
<organism evidence="1 2">
    <name type="scientific">Corynespora cassiicola Philippines</name>
    <dbReference type="NCBI Taxonomy" id="1448308"/>
    <lineage>
        <taxon>Eukaryota</taxon>
        <taxon>Fungi</taxon>
        <taxon>Dikarya</taxon>
        <taxon>Ascomycota</taxon>
        <taxon>Pezizomycotina</taxon>
        <taxon>Dothideomycetes</taxon>
        <taxon>Pleosporomycetidae</taxon>
        <taxon>Pleosporales</taxon>
        <taxon>Corynesporascaceae</taxon>
        <taxon>Corynespora</taxon>
    </lineage>
</organism>
<keyword evidence="2" id="KW-1185">Reference proteome</keyword>
<name>A0A2T2P9I8_CORCC</name>
<dbReference type="PANTHER" id="PTHR37540:SF5">
    <property type="entry name" value="TRANSCRIPTION FACTOR DOMAIN-CONTAINING PROTEIN"/>
    <property type="match status" value="1"/>
</dbReference>
<gene>
    <name evidence="1" type="ORF">BS50DRAFT_581147</name>
</gene>
<dbReference type="PANTHER" id="PTHR37540">
    <property type="entry name" value="TRANSCRIPTION FACTOR (ACR-2), PUTATIVE-RELATED-RELATED"/>
    <property type="match status" value="1"/>
</dbReference>
<reference evidence="1 2" key="1">
    <citation type="journal article" date="2018" name="Front. Microbiol.">
        <title>Genome-Wide Analysis of Corynespora cassiicola Leaf Fall Disease Putative Effectors.</title>
        <authorList>
            <person name="Lopez D."/>
            <person name="Ribeiro S."/>
            <person name="Label P."/>
            <person name="Fumanal B."/>
            <person name="Venisse J.S."/>
            <person name="Kohler A."/>
            <person name="de Oliveira R.R."/>
            <person name="Labutti K."/>
            <person name="Lipzen A."/>
            <person name="Lail K."/>
            <person name="Bauer D."/>
            <person name="Ohm R.A."/>
            <person name="Barry K.W."/>
            <person name="Spatafora J."/>
            <person name="Grigoriev I.V."/>
            <person name="Martin F.M."/>
            <person name="Pujade-Renaud V."/>
        </authorList>
    </citation>
    <scope>NUCLEOTIDE SEQUENCE [LARGE SCALE GENOMIC DNA]</scope>
    <source>
        <strain evidence="1 2">Philippines</strain>
    </source>
</reference>
<dbReference type="Proteomes" id="UP000240883">
    <property type="component" value="Unassembled WGS sequence"/>
</dbReference>
<dbReference type="OrthoDB" id="4159781at2759"/>